<name>A0A4W6E106_LATCA</name>
<keyword evidence="2" id="KW-0472">Membrane</keyword>
<dbReference type="GeneTree" id="ENSGT01030000234599"/>
<dbReference type="Pfam" id="PF05461">
    <property type="entry name" value="ApoL"/>
    <property type="match status" value="1"/>
</dbReference>
<dbReference type="GO" id="GO:0042157">
    <property type="term" value="P:lipoprotein metabolic process"/>
    <property type="evidence" value="ECO:0007669"/>
    <property type="project" value="InterPro"/>
</dbReference>
<feature type="transmembrane region" description="Helical" evidence="2">
    <location>
        <begin position="232"/>
        <end position="254"/>
    </location>
</feature>
<evidence type="ECO:0000313" key="4">
    <source>
        <dbReference type="Proteomes" id="UP000314980"/>
    </source>
</evidence>
<protein>
    <submittedName>
        <fullName evidence="3">Apolipoprotein L</fullName>
    </submittedName>
</protein>
<reference evidence="3" key="3">
    <citation type="submission" date="2025-09" db="UniProtKB">
        <authorList>
            <consortium name="Ensembl"/>
        </authorList>
    </citation>
    <scope>IDENTIFICATION</scope>
</reference>
<comment type="similarity">
    <text evidence="1">Belongs to the apolipoprotein L family.</text>
</comment>
<dbReference type="GO" id="GO:0006869">
    <property type="term" value="P:lipid transport"/>
    <property type="evidence" value="ECO:0007669"/>
    <property type="project" value="InterPro"/>
</dbReference>
<evidence type="ECO:0000256" key="1">
    <source>
        <dbReference type="ARBA" id="ARBA00010090"/>
    </source>
</evidence>
<dbReference type="Proteomes" id="UP000314980">
    <property type="component" value="Unassembled WGS sequence"/>
</dbReference>
<dbReference type="AlphaFoldDB" id="A0A4W6E106"/>
<dbReference type="InParanoid" id="A0A4W6E106"/>
<evidence type="ECO:0000256" key="2">
    <source>
        <dbReference type="SAM" id="Phobius"/>
    </source>
</evidence>
<feature type="transmembrane region" description="Helical" evidence="2">
    <location>
        <begin position="260"/>
        <end position="283"/>
    </location>
</feature>
<dbReference type="GO" id="GO:0008289">
    <property type="term" value="F:lipid binding"/>
    <property type="evidence" value="ECO:0007669"/>
    <property type="project" value="InterPro"/>
</dbReference>
<dbReference type="GO" id="GO:0005576">
    <property type="term" value="C:extracellular region"/>
    <property type="evidence" value="ECO:0007669"/>
    <property type="project" value="InterPro"/>
</dbReference>
<proteinExistence type="inferred from homology"/>
<dbReference type="InterPro" id="IPR008405">
    <property type="entry name" value="ApoL"/>
</dbReference>
<keyword evidence="2" id="KW-0812">Transmembrane</keyword>
<evidence type="ECO:0000313" key="3">
    <source>
        <dbReference type="Ensembl" id="ENSLCAP00010031669.1"/>
    </source>
</evidence>
<sequence>MMKYVERVRSRNKLQDALSEYTSESLQHINAVGKFSESHSKWINDRKKELSKMKSIKDECKKIDQKFSEVFQSKSKCKDFLERAKNIIRKLQKELAAVLKDTLGGLEKLDCFLNAVEKLAVTSLHVFTENQVLHLPEGSLSVGNFCQTKPVVIHLNLSEDDMQRIRCHVNELSQIRMDSDFRTVFMFQEVPCSRFSSEFNERKPRMLEFLDVLEECAVQLDRMSKGAKIARVASSTVGAVGSVLSIVGLALIPVTAGASLALTMTGLGLGIAHGLNSAVIMATKIGVKRKQQKKAEEVFKSFMKDVQSLQDCLKEVTSQSVINMGANKLDVALGVVSILTNIGFIVKNIESIVESAASDVPQVAALIGEAAANAGSIAVSAVSLAINILSICKNGRNLAKDAKSEAAQSIRATAELCRSEMDSLEKICQSLHQGLPTSEKNKAILDRPFYPEKVIKEERDTEWMCVLIGSGTCMQT</sequence>
<dbReference type="PANTHER" id="PTHR14096:SF57">
    <property type="entry name" value="APOLIPOPROTEIN L4"/>
    <property type="match status" value="1"/>
</dbReference>
<dbReference type="STRING" id="8187.ENSLCAP00010031669"/>
<dbReference type="Ensembl" id="ENSLCAT00010032387.1">
    <property type="protein sequence ID" value="ENSLCAP00010031669.1"/>
    <property type="gene ID" value="ENSLCAG00010014873.1"/>
</dbReference>
<reference evidence="3" key="2">
    <citation type="submission" date="2025-08" db="UniProtKB">
        <authorList>
            <consortium name="Ensembl"/>
        </authorList>
    </citation>
    <scope>IDENTIFICATION</scope>
</reference>
<dbReference type="GO" id="GO:0016020">
    <property type="term" value="C:membrane"/>
    <property type="evidence" value="ECO:0007669"/>
    <property type="project" value="TreeGrafter"/>
</dbReference>
<organism evidence="3 4">
    <name type="scientific">Lates calcarifer</name>
    <name type="common">Barramundi</name>
    <name type="synonym">Holocentrus calcarifer</name>
    <dbReference type="NCBI Taxonomy" id="8187"/>
    <lineage>
        <taxon>Eukaryota</taxon>
        <taxon>Metazoa</taxon>
        <taxon>Chordata</taxon>
        <taxon>Craniata</taxon>
        <taxon>Vertebrata</taxon>
        <taxon>Euteleostomi</taxon>
        <taxon>Actinopterygii</taxon>
        <taxon>Neopterygii</taxon>
        <taxon>Teleostei</taxon>
        <taxon>Neoteleostei</taxon>
        <taxon>Acanthomorphata</taxon>
        <taxon>Carangaria</taxon>
        <taxon>Carangaria incertae sedis</taxon>
        <taxon>Centropomidae</taxon>
        <taxon>Lates</taxon>
    </lineage>
</organism>
<keyword evidence="2" id="KW-1133">Transmembrane helix</keyword>
<dbReference type="PANTHER" id="PTHR14096">
    <property type="entry name" value="APOLIPOPROTEIN L"/>
    <property type="match status" value="1"/>
</dbReference>
<keyword evidence="4" id="KW-1185">Reference proteome</keyword>
<accession>A0A4W6E106</accession>
<reference evidence="4" key="1">
    <citation type="submission" date="2015-09" db="EMBL/GenBank/DDBJ databases">
        <authorList>
            <person name="Sai Rama Sridatta P."/>
        </authorList>
    </citation>
    <scope>NUCLEOTIDE SEQUENCE [LARGE SCALE GENOMIC DNA]</scope>
</reference>